<dbReference type="GO" id="GO:0006260">
    <property type="term" value="P:DNA replication"/>
    <property type="evidence" value="ECO:0007669"/>
    <property type="project" value="InterPro"/>
</dbReference>
<feature type="compositionally biased region" description="Polar residues" evidence="4">
    <location>
        <begin position="114"/>
        <end position="127"/>
    </location>
</feature>
<dbReference type="GO" id="GO:0006289">
    <property type="term" value="P:nucleotide-excision repair"/>
    <property type="evidence" value="ECO:0007669"/>
    <property type="project" value="TreeGrafter"/>
</dbReference>
<dbReference type="Proteomes" id="UP000775872">
    <property type="component" value="Unassembled WGS sequence"/>
</dbReference>
<dbReference type="GO" id="GO:0003684">
    <property type="term" value="F:damaged DNA binding"/>
    <property type="evidence" value="ECO:0007669"/>
    <property type="project" value="TreeGrafter"/>
</dbReference>
<accession>A0A9N9VYY4</accession>
<feature type="compositionally biased region" description="Low complexity" evidence="4">
    <location>
        <begin position="128"/>
        <end position="138"/>
    </location>
</feature>
<dbReference type="OrthoDB" id="188186at2759"/>
<dbReference type="InterPro" id="IPR013970">
    <property type="entry name" value="Rfa2"/>
</dbReference>
<dbReference type="SUPFAM" id="SSF50249">
    <property type="entry name" value="Nucleic acid-binding proteins"/>
    <property type="match status" value="1"/>
</dbReference>
<dbReference type="AlphaFoldDB" id="A0A9N9VYY4"/>
<evidence type="ECO:0000313" key="6">
    <source>
        <dbReference type="Proteomes" id="UP000775872"/>
    </source>
</evidence>
<reference evidence="5" key="1">
    <citation type="submission" date="2021-10" db="EMBL/GenBank/DDBJ databases">
        <authorList>
            <person name="Piombo E."/>
        </authorList>
    </citation>
    <scope>NUCLEOTIDE SEQUENCE</scope>
</reference>
<sequence>MSEQIVHPRISARYLDSFVGRHVMLVGKVLQVQGKQATVDSDGTVTVLLDQLSEVVGGSCVQVLGKVNSDLTIKSYQAQDLGPDVDLGVYAAVVEATHKHKQLFDDDGPAGRSSPASDSEPPSLNEPSSQDSSGLSTSTYPPFPQQQAPVLLAYDSSNDTASSPPPANSYEDYYYSIPSAQPRTHHYYPRITHSISATESSTQLPSPPDSDFILSPTPPEQSQQQAQGPLPQRGGQLFHDSFDHAHSASSRLNPPARQYPRLPTSKNDAENFIDDDEDDAALNSILDGVGKMHITMGRDNSGRWRIRRTGDTLD</sequence>
<keyword evidence="6" id="KW-1185">Reference proteome</keyword>
<dbReference type="PANTHER" id="PTHR15114:SF1">
    <property type="entry name" value="REPLICATION PROTEIN A 14 KDA SUBUNIT"/>
    <property type="match status" value="1"/>
</dbReference>
<evidence type="ECO:0000256" key="2">
    <source>
        <dbReference type="ARBA" id="ARBA00009761"/>
    </source>
</evidence>
<feature type="region of interest" description="Disordered" evidence="4">
    <location>
        <begin position="101"/>
        <end position="144"/>
    </location>
</feature>
<dbReference type="CDD" id="cd04479">
    <property type="entry name" value="RPA3"/>
    <property type="match status" value="1"/>
</dbReference>
<comment type="caution">
    <text evidence="5">The sequence shown here is derived from an EMBL/GenBank/DDBJ whole genome shotgun (WGS) entry which is preliminary data.</text>
</comment>
<feature type="region of interest" description="Disordered" evidence="4">
    <location>
        <begin position="197"/>
        <end position="272"/>
    </location>
</feature>
<dbReference type="GO" id="GO:0006298">
    <property type="term" value="P:mismatch repair"/>
    <property type="evidence" value="ECO:0007669"/>
    <property type="project" value="TreeGrafter"/>
</dbReference>
<evidence type="ECO:0000256" key="1">
    <source>
        <dbReference type="ARBA" id="ARBA00004123"/>
    </source>
</evidence>
<comment type="subcellular location">
    <subcellularLocation>
        <location evidence="1">Nucleus</location>
    </subcellularLocation>
</comment>
<dbReference type="GO" id="GO:0006284">
    <property type="term" value="P:base-excision repair"/>
    <property type="evidence" value="ECO:0007669"/>
    <property type="project" value="TreeGrafter"/>
</dbReference>
<evidence type="ECO:0000313" key="5">
    <source>
        <dbReference type="EMBL" id="CAH0039466.1"/>
    </source>
</evidence>
<comment type="similarity">
    <text evidence="2">Belongs to the replication factor A protein 3 family.</text>
</comment>
<gene>
    <name evidence="5" type="ORF">CSOL1703_00003665</name>
</gene>
<evidence type="ECO:0008006" key="7">
    <source>
        <dbReference type="Google" id="ProtNLM"/>
    </source>
</evidence>
<dbReference type="PANTHER" id="PTHR15114">
    <property type="entry name" value="REPLICATION PROTEIN A3"/>
    <property type="match status" value="1"/>
</dbReference>
<protein>
    <recommendedName>
        <fullName evidence="7">Replication factor A protein 3</fullName>
    </recommendedName>
</protein>
<organism evidence="5 6">
    <name type="scientific">Clonostachys solani</name>
    <dbReference type="NCBI Taxonomy" id="160281"/>
    <lineage>
        <taxon>Eukaryota</taxon>
        <taxon>Fungi</taxon>
        <taxon>Dikarya</taxon>
        <taxon>Ascomycota</taxon>
        <taxon>Pezizomycotina</taxon>
        <taxon>Sordariomycetes</taxon>
        <taxon>Hypocreomycetidae</taxon>
        <taxon>Hypocreales</taxon>
        <taxon>Bionectriaceae</taxon>
        <taxon>Clonostachys</taxon>
    </lineage>
</organism>
<feature type="compositionally biased region" description="Low complexity" evidence="4">
    <location>
        <begin position="220"/>
        <end position="239"/>
    </location>
</feature>
<dbReference type="GO" id="GO:0003697">
    <property type="term" value="F:single-stranded DNA binding"/>
    <property type="evidence" value="ECO:0007669"/>
    <property type="project" value="TreeGrafter"/>
</dbReference>
<dbReference type="Pfam" id="PF08661">
    <property type="entry name" value="Rep_fac-A_3"/>
    <property type="match status" value="1"/>
</dbReference>
<dbReference type="Gene3D" id="2.40.50.140">
    <property type="entry name" value="Nucleic acid-binding proteins"/>
    <property type="match status" value="1"/>
</dbReference>
<name>A0A9N9VYY4_9HYPO</name>
<dbReference type="GO" id="GO:0035861">
    <property type="term" value="C:site of double-strand break"/>
    <property type="evidence" value="ECO:0007669"/>
    <property type="project" value="TreeGrafter"/>
</dbReference>
<evidence type="ECO:0000256" key="3">
    <source>
        <dbReference type="ARBA" id="ARBA00023242"/>
    </source>
</evidence>
<proteinExistence type="inferred from homology"/>
<evidence type="ECO:0000256" key="4">
    <source>
        <dbReference type="SAM" id="MobiDB-lite"/>
    </source>
</evidence>
<dbReference type="EMBL" id="CABFOC020000002">
    <property type="protein sequence ID" value="CAH0039466.1"/>
    <property type="molecule type" value="Genomic_DNA"/>
</dbReference>
<keyword evidence="3" id="KW-0539">Nucleus</keyword>
<dbReference type="GO" id="GO:0000724">
    <property type="term" value="P:double-strand break repair via homologous recombination"/>
    <property type="evidence" value="ECO:0007669"/>
    <property type="project" value="TreeGrafter"/>
</dbReference>
<dbReference type="InterPro" id="IPR012340">
    <property type="entry name" value="NA-bd_OB-fold"/>
</dbReference>
<dbReference type="GO" id="GO:0005662">
    <property type="term" value="C:DNA replication factor A complex"/>
    <property type="evidence" value="ECO:0007669"/>
    <property type="project" value="TreeGrafter"/>
</dbReference>